<dbReference type="InterPro" id="IPR000843">
    <property type="entry name" value="HTH_LacI"/>
</dbReference>
<dbReference type="GO" id="GO:0000976">
    <property type="term" value="F:transcription cis-regulatory region binding"/>
    <property type="evidence" value="ECO:0007669"/>
    <property type="project" value="TreeGrafter"/>
</dbReference>
<evidence type="ECO:0000256" key="2">
    <source>
        <dbReference type="ARBA" id="ARBA00023125"/>
    </source>
</evidence>
<evidence type="ECO:0000313" key="5">
    <source>
        <dbReference type="EMBL" id="QUI21775.1"/>
    </source>
</evidence>
<keyword evidence="2 5" id="KW-0238">DNA-binding</keyword>
<dbReference type="AlphaFoldDB" id="A0A8J8SFK8"/>
<evidence type="ECO:0000313" key="6">
    <source>
        <dbReference type="Proteomes" id="UP000683246"/>
    </source>
</evidence>
<evidence type="ECO:0000256" key="3">
    <source>
        <dbReference type="ARBA" id="ARBA00023163"/>
    </source>
</evidence>
<sequence>MISIYDIAKEAGVSKSTVSRVVNNQPGVIDSKREKVLQAIEKLDYKPHSAARNLALKKTNVVAVFVRELSANFYAEFVHDINHIFDDEFNYGAIYCNRNSHSPSRVDYLGLVNKSVDGYIFIGEDSVTEKELEVLVRAGESVVVLGTNLKVDGVLSIDVNNYEVTYEAIKHLIDLGHQKIIHIGAAETSVEFQERHRGYEQALKDFGLTYNSSRNIGYEYEDAYQYGLILADEVFKEGLTAAFCFNDTAAVGLINGLQEKGIKVPKDFSVVGFDDLPLVRMTKDYIPPLTTIRQPQKDMAIYAVHSLHDMMNHVKKTENRVYKCELKIRETTSKPR</sequence>
<dbReference type="SUPFAM" id="SSF47413">
    <property type="entry name" value="lambda repressor-like DNA-binding domains"/>
    <property type="match status" value="1"/>
</dbReference>
<evidence type="ECO:0000259" key="4">
    <source>
        <dbReference type="PROSITE" id="PS50932"/>
    </source>
</evidence>
<keyword evidence="6" id="KW-1185">Reference proteome</keyword>
<dbReference type="PANTHER" id="PTHR30146">
    <property type="entry name" value="LACI-RELATED TRANSCRIPTIONAL REPRESSOR"/>
    <property type="match status" value="1"/>
</dbReference>
<proteinExistence type="predicted"/>
<dbReference type="InterPro" id="IPR046335">
    <property type="entry name" value="LacI/GalR-like_sensor"/>
</dbReference>
<dbReference type="KEGG" id="vpy:HZI73_05465"/>
<dbReference type="CDD" id="cd01392">
    <property type="entry name" value="HTH_LacI"/>
    <property type="match status" value="1"/>
</dbReference>
<accession>A0A8J8SFK8</accession>
<keyword evidence="3" id="KW-0804">Transcription</keyword>
<dbReference type="CDD" id="cd06267">
    <property type="entry name" value="PBP1_LacI_sugar_binding-like"/>
    <property type="match status" value="1"/>
</dbReference>
<reference evidence="5" key="1">
    <citation type="submission" date="2020-07" db="EMBL/GenBank/DDBJ databases">
        <title>Vallitalea pronyensis genome.</title>
        <authorList>
            <person name="Postec A."/>
        </authorList>
    </citation>
    <scope>NUCLEOTIDE SEQUENCE</scope>
    <source>
        <strain evidence="5">FatNI3</strain>
    </source>
</reference>
<dbReference type="PRINTS" id="PR00036">
    <property type="entry name" value="HTHLACI"/>
</dbReference>
<gene>
    <name evidence="5" type="ORF">HZI73_05465</name>
</gene>
<dbReference type="GO" id="GO:0003700">
    <property type="term" value="F:DNA-binding transcription factor activity"/>
    <property type="evidence" value="ECO:0007669"/>
    <property type="project" value="TreeGrafter"/>
</dbReference>
<dbReference type="InterPro" id="IPR010982">
    <property type="entry name" value="Lambda_DNA-bd_dom_sf"/>
</dbReference>
<name>A0A8J8SFK8_9FIRM</name>
<dbReference type="PANTHER" id="PTHR30146:SF150">
    <property type="entry name" value="ARABINOSE METABOLISM TRANSCRIPTIONAL REPRESSOR"/>
    <property type="match status" value="1"/>
</dbReference>
<evidence type="ECO:0000256" key="1">
    <source>
        <dbReference type="ARBA" id="ARBA00023015"/>
    </source>
</evidence>
<organism evidence="5 6">
    <name type="scientific">Vallitalea pronyensis</name>
    <dbReference type="NCBI Taxonomy" id="1348613"/>
    <lineage>
        <taxon>Bacteria</taxon>
        <taxon>Bacillati</taxon>
        <taxon>Bacillota</taxon>
        <taxon>Clostridia</taxon>
        <taxon>Lachnospirales</taxon>
        <taxon>Vallitaleaceae</taxon>
        <taxon>Vallitalea</taxon>
    </lineage>
</organism>
<feature type="domain" description="HTH lacI-type" evidence="4">
    <location>
        <begin position="2"/>
        <end position="56"/>
    </location>
</feature>
<dbReference type="EMBL" id="CP058649">
    <property type="protein sequence ID" value="QUI21775.1"/>
    <property type="molecule type" value="Genomic_DNA"/>
</dbReference>
<dbReference type="InterPro" id="IPR028082">
    <property type="entry name" value="Peripla_BP_I"/>
</dbReference>
<dbReference type="Pfam" id="PF00356">
    <property type="entry name" value="LacI"/>
    <property type="match status" value="1"/>
</dbReference>
<dbReference type="RefSeq" id="WP_212697246.1">
    <property type="nucleotide sequence ID" value="NZ_CP058649.1"/>
</dbReference>
<keyword evidence="1" id="KW-0805">Transcription regulation</keyword>
<dbReference type="Gene3D" id="1.10.260.40">
    <property type="entry name" value="lambda repressor-like DNA-binding domains"/>
    <property type="match status" value="1"/>
</dbReference>
<dbReference type="Proteomes" id="UP000683246">
    <property type="component" value="Chromosome"/>
</dbReference>
<dbReference type="Pfam" id="PF13377">
    <property type="entry name" value="Peripla_BP_3"/>
    <property type="match status" value="1"/>
</dbReference>
<dbReference type="SUPFAM" id="SSF53822">
    <property type="entry name" value="Periplasmic binding protein-like I"/>
    <property type="match status" value="1"/>
</dbReference>
<dbReference type="Gene3D" id="3.40.50.2300">
    <property type="match status" value="2"/>
</dbReference>
<dbReference type="PROSITE" id="PS50932">
    <property type="entry name" value="HTH_LACI_2"/>
    <property type="match status" value="1"/>
</dbReference>
<protein>
    <submittedName>
        <fullName evidence="5">LacI family DNA-binding transcriptional regulator</fullName>
    </submittedName>
</protein>
<dbReference type="PROSITE" id="PS00356">
    <property type="entry name" value="HTH_LACI_1"/>
    <property type="match status" value="1"/>
</dbReference>
<dbReference type="SMART" id="SM00354">
    <property type="entry name" value="HTH_LACI"/>
    <property type="match status" value="1"/>
</dbReference>